<dbReference type="EMBL" id="JARBHB010000003">
    <property type="protein sequence ID" value="KAJ8890452.1"/>
    <property type="molecule type" value="Genomic_DNA"/>
</dbReference>
<dbReference type="PANTHER" id="PTHR45749">
    <property type="match status" value="1"/>
</dbReference>
<evidence type="ECO:0008006" key="3">
    <source>
        <dbReference type="Google" id="ProtNLM"/>
    </source>
</evidence>
<evidence type="ECO:0000313" key="2">
    <source>
        <dbReference type="Proteomes" id="UP001159363"/>
    </source>
</evidence>
<comment type="caution">
    <text evidence="1">The sequence shown here is derived from an EMBL/GenBank/DDBJ whole genome shotgun (WGS) entry which is preliminary data.</text>
</comment>
<keyword evidence="2" id="KW-1185">Reference proteome</keyword>
<sequence>MIQCCGDAITEKIFANIKNTKCFTIMTDETTDISIKEQLAICIRYFDTTSYQIQEKFFKFIDVVDVSGENIARTILQELDRLSLDISYCHSQAYDEWQMSAT</sequence>
<name>A0ABQ9I1S7_9NEOP</name>
<dbReference type="PANTHER" id="PTHR45749:SF21">
    <property type="entry name" value="DUF4371 DOMAIN-CONTAINING PROTEIN"/>
    <property type="match status" value="1"/>
</dbReference>
<dbReference type="Proteomes" id="UP001159363">
    <property type="component" value="Chromosome 3"/>
</dbReference>
<gene>
    <name evidence="1" type="ORF">PR048_009961</name>
</gene>
<protein>
    <recommendedName>
        <fullName evidence="3">DUF4371 domain-containing protein</fullName>
    </recommendedName>
</protein>
<accession>A0ABQ9I1S7</accession>
<organism evidence="1 2">
    <name type="scientific">Dryococelus australis</name>
    <dbReference type="NCBI Taxonomy" id="614101"/>
    <lineage>
        <taxon>Eukaryota</taxon>
        <taxon>Metazoa</taxon>
        <taxon>Ecdysozoa</taxon>
        <taxon>Arthropoda</taxon>
        <taxon>Hexapoda</taxon>
        <taxon>Insecta</taxon>
        <taxon>Pterygota</taxon>
        <taxon>Neoptera</taxon>
        <taxon>Polyneoptera</taxon>
        <taxon>Phasmatodea</taxon>
        <taxon>Verophasmatodea</taxon>
        <taxon>Anareolatae</taxon>
        <taxon>Phasmatidae</taxon>
        <taxon>Eurycanthinae</taxon>
        <taxon>Dryococelus</taxon>
    </lineage>
</organism>
<proteinExistence type="predicted"/>
<reference evidence="1 2" key="1">
    <citation type="submission" date="2023-02" db="EMBL/GenBank/DDBJ databases">
        <title>LHISI_Scaffold_Assembly.</title>
        <authorList>
            <person name="Stuart O.P."/>
            <person name="Cleave R."/>
            <person name="Magrath M.J.L."/>
            <person name="Mikheyev A.S."/>
        </authorList>
    </citation>
    <scope>NUCLEOTIDE SEQUENCE [LARGE SCALE GENOMIC DNA]</scope>
    <source>
        <strain evidence="1">Daus_M_001</strain>
        <tissue evidence="1">Leg muscle</tissue>
    </source>
</reference>
<evidence type="ECO:0000313" key="1">
    <source>
        <dbReference type="EMBL" id="KAJ8890452.1"/>
    </source>
</evidence>